<reference evidence="2 3" key="1">
    <citation type="submission" date="2018-11" db="EMBL/GenBank/DDBJ databases">
        <title>Genomic Encyclopedia of Type Strains, Phase IV (KMG-IV): sequencing the most valuable type-strain genomes for metagenomic binning, comparative biology and taxonomic classification.</title>
        <authorList>
            <person name="Goeker M."/>
        </authorList>
    </citation>
    <scope>NUCLEOTIDE SEQUENCE [LARGE SCALE GENOMIC DNA]</scope>
    <source>
        <strain evidence="2 3">DSM 21945</strain>
    </source>
</reference>
<sequence length="737" mass="80887">MRNKGRGFIKPGLGTLAVVMLLGWSARELTLDWLGDEIAPAKPSHQVLALPAGYQPSQAKAPYPGPHPAFNPLDLSAFSLPVAIGDTGPVDTQLWPLDYPFACATEDSGLGQPLVDNQQGAGTLVTSADGEALGFSQDCQIATRVDYFYLQEGAEQPVPLPPGALPTDAQNDAQGPVIVRVERGSLNRYLYGIAMRVMPQEPINSAKLWNHKVIFAFKGGVGIGKYQGKLRLSDLTEDNLTLLKAGYAILASSGNVTSTHYHLWRGARTAQLVKAQFVARYGEPRWTIGIGGSGGAVQQYIFAEIAPGLLNGLLPQYSYPDMVTQSIWALDCELLEYYFDELGGPRWQVQTERPLVEGLTASNSQGHRFRRMDDWSRWLNFKPSRLPPGATECSASWRGLTPLTNNPRYYHRAPLFSDALAAQSHFSYWHDLGDIYGQDAAGYANRTFDNIGVQYGLEALKEGALSPAEFLHLNAHIGGWKPPAQMQQERFWVLSGDQKLRRLSLWGDHNMQKRPGGLLPLAAFNGPVPAGFEPAPRNQGHPQAMAAAYLGGQVFLGRLTLPTIDLRHYLDPALNMHHSFASLSVRERLLRQQGNSDNLVIWVAAKPFDPTPQALRAMEQWLESGRRPVSDSCFDGEGKVLASGDTVWNGRWNQQADGPCMAIYPAHSSPRNRAGSPLAGDLFKCARVSVQDAMAQGFYGTKEMAPYQSWLEAIFPDGVCDYRQGDVARPSELAMGF</sequence>
<gene>
    <name evidence="2" type="ORF">EDC28_107194</name>
</gene>
<protein>
    <recommendedName>
        <fullName evidence="1">DUF6351 domain-containing protein</fullName>
    </recommendedName>
</protein>
<feature type="domain" description="DUF6351" evidence="1">
    <location>
        <begin position="98"/>
        <end position="728"/>
    </location>
</feature>
<dbReference type="Pfam" id="PF19878">
    <property type="entry name" value="DUF6351"/>
    <property type="match status" value="1"/>
</dbReference>
<dbReference type="AlphaFoldDB" id="A0A3N1NZA7"/>
<evidence type="ECO:0000259" key="1">
    <source>
        <dbReference type="Pfam" id="PF19878"/>
    </source>
</evidence>
<proteinExistence type="predicted"/>
<dbReference type="Proteomes" id="UP000268033">
    <property type="component" value="Unassembled WGS sequence"/>
</dbReference>
<organism evidence="2 3">
    <name type="scientific">Gallaecimonas pentaromativorans</name>
    <dbReference type="NCBI Taxonomy" id="584787"/>
    <lineage>
        <taxon>Bacteria</taxon>
        <taxon>Pseudomonadati</taxon>
        <taxon>Pseudomonadota</taxon>
        <taxon>Gammaproteobacteria</taxon>
        <taxon>Enterobacterales</taxon>
        <taxon>Gallaecimonadaceae</taxon>
        <taxon>Gallaecimonas</taxon>
    </lineage>
</organism>
<accession>A0A3N1NZA7</accession>
<name>A0A3N1NZA7_9GAMM</name>
<dbReference type="EMBL" id="RJUL01000007">
    <property type="protein sequence ID" value="ROQ24312.1"/>
    <property type="molecule type" value="Genomic_DNA"/>
</dbReference>
<evidence type="ECO:0000313" key="3">
    <source>
        <dbReference type="Proteomes" id="UP000268033"/>
    </source>
</evidence>
<dbReference type="STRING" id="584787.GCA_001247655_00612"/>
<evidence type="ECO:0000313" key="2">
    <source>
        <dbReference type="EMBL" id="ROQ24312.1"/>
    </source>
</evidence>
<dbReference type="RefSeq" id="WP_244946596.1">
    <property type="nucleotide sequence ID" value="NZ_RJUL01000007.1"/>
</dbReference>
<comment type="caution">
    <text evidence="2">The sequence shown here is derived from an EMBL/GenBank/DDBJ whole genome shotgun (WGS) entry which is preliminary data.</text>
</comment>
<keyword evidence="3" id="KW-1185">Reference proteome</keyword>
<dbReference type="InterPro" id="IPR045556">
    <property type="entry name" value="DUF6351"/>
</dbReference>